<dbReference type="InterPro" id="IPR009057">
    <property type="entry name" value="Homeodomain-like_sf"/>
</dbReference>
<evidence type="ECO:0000256" key="2">
    <source>
        <dbReference type="ARBA" id="ARBA00023125"/>
    </source>
</evidence>
<keyword evidence="1" id="KW-0805">Transcription regulation</keyword>
<protein>
    <submittedName>
        <fullName evidence="5">Helix-turn-helix transcriptional regulator</fullName>
    </submittedName>
</protein>
<dbReference type="GeneID" id="82158689"/>
<organism evidence="5 6">
    <name type="scientific">Xylanibacter rodentium</name>
    <dbReference type="NCBI Taxonomy" id="2736289"/>
    <lineage>
        <taxon>Bacteria</taxon>
        <taxon>Pseudomonadati</taxon>
        <taxon>Bacteroidota</taxon>
        <taxon>Bacteroidia</taxon>
        <taxon>Bacteroidales</taxon>
        <taxon>Prevotellaceae</taxon>
        <taxon>Xylanibacter</taxon>
    </lineage>
</organism>
<keyword evidence="3" id="KW-0804">Transcription</keyword>
<name>A0ABX2AWR8_9BACT</name>
<dbReference type="PROSITE" id="PS00041">
    <property type="entry name" value="HTH_ARAC_FAMILY_1"/>
    <property type="match status" value="1"/>
</dbReference>
<dbReference type="PANTHER" id="PTHR43280:SF32">
    <property type="entry name" value="TRANSCRIPTIONAL REGULATORY PROTEIN"/>
    <property type="match status" value="1"/>
</dbReference>
<feature type="domain" description="HTH araC/xylS-type" evidence="4">
    <location>
        <begin position="186"/>
        <end position="284"/>
    </location>
</feature>
<proteinExistence type="predicted"/>
<dbReference type="SMART" id="SM00342">
    <property type="entry name" value="HTH_ARAC"/>
    <property type="match status" value="1"/>
</dbReference>
<reference evidence="5 6" key="1">
    <citation type="submission" date="2020-05" db="EMBL/GenBank/DDBJ databases">
        <title>Distinct polysaccharide utilization as determinants for interspecies competition between intestinal Prevotella spp.</title>
        <authorList>
            <person name="Galvez E.J.C."/>
            <person name="Iljazovic A."/>
            <person name="Strowig T."/>
        </authorList>
    </citation>
    <scope>NUCLEOTIDE SEQUENCE [LARGE SCALE GENOMIC DNA]</scope>
    <source>
        <strain evidence="5 6">PROD</strain>
    </source>
</reference>
<accession>A0ABX2AWR8</accession>
<dbReference type="Pfam" id="PF12833">
    <property type="entry name" value="HTH_18"/>
    <property type="match status" value="1"/>
</dbReference>
<sequence length="285" mass="32965">MKSSVLNDFSLQTTDFSSLENLPNLAFVNEYFGMVLNIGPYRNNFIRIGHPYRFVEGRILWVTEGNADFELTLEEYHIEKGDIILLAPETIMELKSCSDAFTMMGIIYKENIPVGKNLIIHAGKNDWHETVRLANILWDIARHTPFRRETVSHIVSSIISDIQDINRAELEQIPKKRKTRQEQVFSKFKKLVNEHCCRHRTIPFYADELALTPHYLSSLITKISGQSVMYWINRATLIQAKVLLKNKDILVSEVADRLNFPSQSAFGFFFKRETGMTPSEYQKAD</sequence>
<comment type="caution">
    <text evidence="5">The sequence shown here is derived from an EMBL/GenBank/DDBJ whole genome shotgun (WGS) entry which is preliminary data.</text>
</comment>
<dbReference type="InterPro" id="IPR018060">
    <property type="entry name" value="HTH_AraC"/>
</dbReference>
<dbReference type="Gene3D" id="1.10.10.60">
    <property type="entry name" value="Homeodomain-like"/>
    <property type="match status" value="1"/>
</dbReference>
<evidence type="ECO:0000256" key="1">
    <source>
        <dbReference type="ARBA" id="ARBA00023015"/>
    </source>
</evidence>
<dbReference type="InterPro" id="IPR018062">
    <property type="entry name" value="HTH_AraC-typ_CS"/>
</dbReference>
<dbReference type="Proteomes" id="UP001193734">
    <property type="component" value="Unassembled WGS sequence"/>
</dbReference>
<dbReference type="RefSeq" id="WP_172178365.1">
    <property type="nucleotide sequence ID" value="NZ_CASGKG010000053.1"/>
</dbReference>
<dbReference type="PANTHER" id="PTHR43280">
    <property type="entry name" value="ARAC-FAMILY TRANSCRIPTIONAL REGULATOR"/>
    <property type="match status" value="1"/>
</dbReference>
<evidence type="ECO:0000313" key="6">
    <source>
        <dbReference type="Proteomes" id="UP001193734"/>
    </source>
</evidence>
<dbReference type="EMBL" id="JABKKE010000032">
    <property type="protein sequence ID" value="NPE15224.1"/>
    <property type="molecule type" value="Genomic_DNA"/>
</dbReference>
<dbReference type="SUPFAM" id="SSF46689">
    <property type="entry name" value="Homeodomain-like"/>
    <property type="match status" value="1"/>
</dbReference>
<keyword evidence="6" id="KW-1185">Reference proteome</keyword>
<keyword evidence="2" id="KW-0238">DNA-binding</keyword>
<evidence type="ECO:0000313" key="5">
    <source>
        <dbReference type="EMBL" id="NPE15224.1"/>
    </source>
</evidence>
<evidence type="ECO:0000259" key="4">
    <source>
        <dbReference type="PROSITE" id="PS01124"/>
    </source>
</evidence>
<evidence type="ECO:0000256" key="3">
    <source>
        <dbReference type="ARBA" id="ARBA00023163"/>
    </source>
</evidence>
<gene>
    <name evidence="5" type="ORF">HPS55_13005</name>
</gene>
<dbReference type="PROSITE" id="PS01124">
    <property type="entry name" value="HTH_ARAC_FAMILY_2"/>
    <property type="match status" value="1"/>
</dbReference>